<keyword evidence="3" id="KW-1185">Reference proteome</keyword>
<dbReference type="Gene3D" id="2.60.40.2700">
    <property type="match status" value="1"/>
</dbReference>
<reference evidence="2 3" key="1">
    <citation type="submission" date="2018-10" db="EMBL/GenBank/DDBJ databases">
        <title>Genomic Encyclopedia of Archaeal and Bacterial Type Strains, Phase II (KMG-II): from individual species to whole genera.</title>
        <authorList>
            <person name="Goeker M."/>
        </authorList>
    </citation>
    <scope>NUCLEOTIDE SEQUENCE [LARGE SCALE GENOMIC DNA]</scope>
    <source>
        <strain evidence="2 3">DSM 14954</strain>
    </source>
</reference>
<evidence type="ECO:0000313" key="3">
    <source>
        <dbReference type="Proteomes" id="UP000278962"/>
    </source>
</evidence>
<dbReference type="SUPFAM" id="SSF49464">
    <property type="entry name" value="Carboxypeptidase regulatory domain-like"/>
    <property type="match status" value="1"/>
</dbReference>
<dbReference type="RefSeq" id="WP_121247180.1">
    <property type="nucleotide sequence ID" value="NZ_RBIL01000001.1"/>
</dbReference>
<dbReference type="Proteomes" id="UP000278962">
    <property type="component" value="Unassembled WGS sequence"/>
</dbReference>
<accession>A0A660LCS6</accession>
<feature type="compositionally biased region" description="Gly residues" evidence="1">
    <location>
        <begin position="488"/>
        <end position="512"/>
    </location>
</feature>
<proteinExistence type="predicted"/>
<feature type="compositionally biased region" description="Acidic residues" evidence="1">
    <location>
        <begin position="445"/>
        <end position="462"/>
    </location>
</feature>
<protein>
    <recommendedName>
        <fullName evidence="4">Carboxypeptidase family protein</fullName>
    </recommendedName>
</protein>
<dbReference type="EMBL" id="RBIL01000001">
    <property type="protein sequence ID" value="RKQ90491.1"/>
    <property type="molecule type" value="Genomic_DNA"/>
</dbReference>
<dbReference type="InterPro" id="IPR008969">
    <property type="entry name" value="CarboxyPept-like_regulatory"/>
</dbReference>
<name>A0A660LCS6_9ACTN</name>
<evidence type="ECO:0000256" key="1">
    <source>
        <dbReference type="SAM" id="MobiDB-lite"/>
    </source>
</evidence>
<organism evidence="2 3">
    <name type="scientific">Solirubrobacter pauli</name>
    <dbReference type="NCBI Taxonomy" id="166793"/>
    <lineage>
        <taxon>Bacteria</taxon>
        <taxon>Bacillati</taxon>
        <taxon>Actinomycetota</taxon>
        <taxon>Thermoleophilia</taxon>
        <taxon>Solirubrobacterales</taxon>
        <taxon>Solirubrobacteraceae</taxon>
        <taxon>Solirubrobacter</taxon>
    </lineage>
</organism>
<evidence type="ECO:0008006" key="4">
    <source>
        <dbReference type="Google" id="ProtNLM"/>
    </source>
</evidence>
<comment type="caution">
    <text evidence="2">The sequence shown here is derived from an EMBL/GenBank/DDBJ whole genome shotgun (WGS) entry which is preliminary data.</text>
</comment>
<feature type="region of interest" description="Disordered" evidence="1">
    <location>
        <begin position="415"/>
        <end position="518"/>
    </location>
</feature>
<dbReference type="AlphaFoldDB" id="A0A660LCS6"/>
<gene>
    <name evidence="2" type="ORF">C8N24_0296</name>
</gene>
<evidence type="ECO:0000313" key="2">
    <source>
        <dbReference type="EMBL" id="RKQ90491.1"/>
    </source>
</evidence>
<sequence>MSGTSPHHNANPRPTNGLIFTKEFSLFRLIGRSGAAASRVTWGTQPRKGRLLSSLVALTAAFAVAAPAANAGIYTVRGTTGWTADADSNGTGFVSTWGDSTTIVGQFSLPRTGFGQGEMVSMGYYTTAMNLVGASFVSTQSGMTGGPWVSFARADGVGIGAEVPTYNHGPQPYGYSFGPSYALSVELGCGGPGDCFGSNAELRVSDLQLAFQDNSNPNVTNATGPLVSTTTLQGSVDINVSATDASSGVYRGWIEVDGVNRGYFPMDPSNASCTAIAAGYVFAKELPCSASAIRTLSLNTTALSDGAHTVEVFVEDASGNKKRAFGPVSRTIDNVPPPINTSDPLITGLLRHGQTLATDTGTWTGTGITFARQWQRYDTGSGTWLNIAGATGPTYAVQTDDYGKKLRTRVRATNVEGTTDAYSEPVGPIASPTDPKGDFDGDGIVNEDDPDDDNDGVPDDGDANPHDPSVGLPPGQGGPGVPAPDDGFNGGGGGTGNNNGGGGSGGGAGSGTGIRIETQNGEGPVATAALAASFEGTKSKTIKVKWGAKRKITGTLLGRDRQPIKGAKLDVHETPQLMGATAIARGQVVTDAKGRFSYQLPAGVSRTIRIAYKSILEASTYAQSTDVTVQVTPKVTMKANRKALRNKQAVTFKGKIAGAPAGVRKIVEFQALDGKKWRTFASTRVAKKGGTFKYRYRFTRTTRTTKYQFRAIIRAEKGWPFATGQTKPINVKVRP</sequence>
<dbReference type="OrthoDB" id="9809920at2"/>